<dbReference type="InterPro" id="IPR040256">
    <property type="entry name" value="At4g02000-like"/>
</dbReference>
<evidence type="ECO:0000259" key="1">
    <source>
        <dbReference type="Pfam" id="PF14111"/>
    </source>
</evidence>
<feature type="domain" description="DUF4283" evidence="1">
    <location>
        <begin position="49"/>
        <end position="129"/>
    </location>
</feature>
<protein>
    <recommendedName>
        <fullName evidence="5">CCHC-type domain-containing protein</fullName>
    </recommendedName>
</protein>
<evidence type="ECO:0000259" key="2">
    <source>
        <dbReference type="Pfam" id="PF14392"/>
    </source>
</evidence>
<organism evidence="3 4">
    <name type="scientific">Rhododendron simsii</name>
    <name type="common">Sims's rhododendron</name>
    <dbReference type="NCBI Taxonomy" id="118357"/>
    <lineage>
        <taxon>Eukaryota</taxon>
        <taxon>Viridiplantae</taxon>
        <taxon>Streptophyta</taxon>
        <taxon>Embryophyta</taxon>
        <taxon>Tracheophyta</taxon>
        <taxon>Spermatophyta</taxon>
        <taxon>Magnoliopsida</taxon>
        <taxon>eudicotyledons</taxon>
        <taxon>Gunneridae</taxon>
        <taxon>Pentapetalae</taxon>
        <taxon>asterids</taxon>
        <taxon>Ericales</taxon>
        <taxon>Ericaceae</taxon>
        <taxon>Ericoideae</taxon>
        <taxon>Rhodoreae</taxon>
        <taxon>Rhododendron</taxon>
    </lineage>
</organism>
<dbReference type="Pfam" id="PF14111">
    <property type="entry name" value="DUF4283"/>
    <property type="match status" value="1"/>
</dbReference>
<comment type="caution">
    <text evidence="3">The sequence shown here is derived from an EMBL/GenBank/DDBJ whole genome shotgun (WGS) entry which is preliminary data.</text>
</comment>
<dbReference type="PANTHER" id="PTHR31286">
    <property type="entry name" value="GLYCINE-RICH CELL WALL STRUCTURAL PROTEIN 1.8-LIKE"/>
    <property type="match status" value="1"/>
</dbReference>
<evidence type="ECO:0008006" key="5">
    <source>
        <dbReference type="Google" id="ProtNLM"/>
    </source>
</evidence>
<dbReference type="Proteomes" id="UP000626092">
    <property type="component" value="Unassembled WGS sequence"/>
</dbReference>
<evidence type="ECO:0000313" key="4">
    <source>
        <dbReference type="Proteomes" id="UP000626092"/>
    </source>
</evidence>
<dbReference type="OrthoDB" id="1750606at2759"/>
<reference evidence="3" key="1">
    <citation type="submission" date="2019-11" db="EMBL/GenBank/DDBJ databases">
        <authorList>
            <person name="Liu Y."/>
            <person name="Hou J."/>
            <person name="Li T.-Q."/>
            <person name="Guan C.-H."/>
            <person name="Wu X."/>
            <person name="Wu H.-Z."/>
            <person name="Ling F."/>
            <person name="Zhang R."/>
            <person name="Shi X.-G."/>
            <person name="Ren J.-P."/>
            <person name="Chen E.-F."/>
            <person name="Sun J.-M."/>
        </authorList>
    </citation>
    <scope>NUCLEOTIDE SEQUENCE</scope>
    <source>
        <strain evidence="3">Adult_tree_wgs_1</strain>
        <tissue evidence="3">Leaves</tissue>
    </source>
</reference>
<dbReference type="InterPro" id="IPR025836">
    <property type="entry name" value="Zn_knuckle_CX2CX4HX4C"/>
</dbReference>
<keyword evidence="4" id="KW-1185">Reference proteome</keyword>
<dbReference type="AlphaFoldDB" id="A0A834LU65"/>
<sequence length="382" mass="43431">MAKSSPLLEIVGVTQVDDELSQRLKSFTLTDAEQREILLSQDDVVESLAECRTSLLGKVISQKPPNLVGLKIAMEKVWGNPRNFHVLAVGDGVFQFIFPTKLDASRVLRGKPWFFNNHFLNLVRWQPDKAIQDYSFDLTPMWIQAWGLPLQFLSKDVGVKLGLRFGDVDEVIIPQIGSRDGRFLCIRTYLNVTQPLKRGCMVRFPNATPIWVEFRYEKLPSFCRNCGKVGHELLACDKRFLEMEDEVYRAGEYGKWLRASPATQTPRSEKRKTSAMQMLKGKAESLFLSAESRTNMLNSAHRWCWKLLCGAETMFLECWSYCFSTELQENLAVNDYLGSLDGGAYQEKKSSHHATVKDSSALSKVSYGTISFAKIRGDSKRQ</sequence>
<evidence type="ECO:0000313" key="3">
    <source>
        <dbReference type="EMBL" id="KAF7148740.1"/>
    </source>
</evidence>
<dbReference type="InterPro" id="IPR025558">
    <property type="entry name" value="DUF4283"/>
</dbReference>
<dbReference type="PANTHER" id="PTHR31286:SF178">
    <property type="entry name" value="DUF4283 DOMAIN-CONTAINING PROTEIN"/>
    <property type="match status" value="1"/>
</dbReference>
<accession>A0A834LU65</accession>
<name>A0A834LU65_RHOSS</name>
<dbReference type="EMBL" id="WJXA01000003">
    <property type="protein sequence ID" value="KAF7148740.1"/>
    <property type="molecule type" value="Genomic_DNA"/>
</dbReference>
<gene>
    <name evidence="3" type="ORF">RHSIM_Rhsim03G0095500</name>
</gene>
<feature type="domain" description="Zinc knuckle CX2CX4HX4C" evidence="2">
    <location>
        <begin position="191"/>
        <end position="238"/>
    </location>
</feature>
<proteinExistence type="predicted"/>
<dbReference type="Pfam" id="PF14392">
    <property type="entry name" value="zf-CCHC_4"/>
    <property type="match status" value="1"/>
</dbReference>